<dbReference type="AlphaFoldDB" id="A0A6I8M8H8"/>
<evidence type="ECO:0000256" key="1">
    <source>
        <dbReference type="SAM" id="Phobius"/>
    </source>
</evidence>
<name>A0A6I8M8H8_9PSEU</name>
<dbReference type="Proteomes" id="UP000399805">
    <property type="component" value="Unassembled WGS sequence"/>
</dbReference>
<feature type="transmembrane region" description="Helical" evidence="1">
    <location>
        <begin position="71"/>
        <end position="91"/>
    </location>
</feature>
<feature type="transmembrane region" description="Helical" evidence="1">
    <location>
        <begin position="189"/>
        <end position="211"/>
    </location>
</feature>
<dbReference type="RefSeq" id="WP_155549824.1">
    <property type="nucleotide sequence ID" value="NZ_CABVGP010000004.1"/>
</dbReference>
<dbReference type="EMBL" id="CABVGP010000004">
    <property type="protein sequence ID" value="VVJ25211.1"/>
    <property type="molecule type" value="Genomic_DNA"/>
</dbReference>
<reference evidence="2 3" key="1">
    <citation type="submission" date="2019-09" db="EMBL/GenBank/DDBJ databases">
        <authorList>
            <person name="Leyn A S."/>
        </authorList>
    </citation>
    <scope>NUCLEOTIDE SEQUENCE [LARGE SCALE GENOMIC DNA]</scope>
    <source>
        <strain evidence="2">AA231_1</strain>
    </source>
</reference>
<feature type="transmembrane region" description="Helical" evidence="1">
    <location>
        <begin position="161"/>
        <end position="177"/>
    </location>
</feature>
<gene>
    <name evidence="2" type="ORF">AA23TX_09955</name>
</gene>
<proteinExistence type="predicted"/>
<sequence length="547" mass="60312">MFTRLYFPCVPWLVGIYRAELRTGRIALHGALFASKHLARVRGRYHQEFQRDLFSWIHIGPRDKVIEELRVASLVTILFLTFFMTPVVVVGELANASVLRLGLAIALVIGCWLVTALVLVPIMSFSVLWAQVTAFVLAVVFAAVVIGIFEGGPRDVGVVRPLTLGISWYVVAWLFGSDEDPADPAAGRLRAFSFSVPLFPFAPFLTARLLIGPGYEGSEVLLAGLLSLALTGALAAVVIFGVFRVVNPANVLSSYGSLLLTVTALLVPITLVPRGPQWAVCAVRGAVLASGIGMLAVVATSLVFFALTAFSGRMGVAKDPEVQIVWGLAFQVLDLEFGEPHWWTLAVPERADERAGKRWVRRTLAARGRPGPIGRERERRLVERQDGLIVLFDRYFAPRFRVYNEETNEFVRQQSRGMAATMALWQRQFLLRGSKTADLLLPKLVRALDAAVSREWDRFERTEMAVLPRRRRRRFLALARQTVVAVLPLAAVAALVLSPLRLPDALIGSLVTFALTWLAANLLRAVDPSTSESLDIADKLTRATRGN</sequence>
<feature type="transmembrane region" description="Helical" evidence="1">
    <location>
        <begin position="255"/>
        <end position="273"/>
    </location>
</feature>
<feature type="transmembrane region" description="Helical" evidence="1">
    <location>
        <begin position="223"/>
        <end position="243"/>
    </location>
</feature>
<keyword evidence="1" id="KW-0812">Transmembrane</keyword>
<feature type="transmembrane region" description="Helical" evidence="1">
    <location>
        <begin position="97"/>
        <end position="120"/>
    </location>
</feature>
<feature type="transmembrane region" description="Helical" evidence="1">
    <location>
        <begin position="505"/>
        <end position="523"/>
    </location>
</feature>
<feature type="transmembrane region" description="Helical" evidence="1">
    <location>
        <begin position="127"/>
        <end position="149"/>
    </location>
</feature>
<organism evidence="2 3">
    <name type="scientific">Amycolatopsis camponoti</name>
    <dbReference type="NCBI Taxonomy" id="2606593"/>
    <lineage>
        <taxon>Bacteria</taxon>
        <taxon>Bacillati</taxon>
        <taxon>Actinomycetota</taxon>
        <taxon>Actinomycetes</taxon>
        <taxon>Pseudonocardiales</taxon>
        <taxon>Pseudonocardiaceae</taxon>
        <taxon>Amycolatopsis</taxon>
    </lineage>
</organism>
<feature type="transmembrane region" description="Helical" evidence="1">
    <location>
        <begin position="285"/>
        <end position="310"/>
    </location>
</feature>
<evidence type="ECO:0000313" key="2">
    <source>
        <dbReference type="EMBL" id="VVJ25211.1"/>
    </source>
</evidence>
<evidence type="ECO:0000313" key="3">
    <source>
        <dbReference type="Proteomes" id="UP000399805"/>
    </source>
</evidence>
<feature type="transmembrane region" description="Helical" evidence="1">
    <location>
        <begin position="478"/>
        <end position="499"/>
    </location>
</feature>
<accession>A0A6I8M8H8</accession>
<keyword evidence="1" id="KW-1133">Transmembrane helix</keyword>
<protein>
    <submittedName>
        <fullName evidence="2">Uncharacterized protein</fullName>
    </submittedName>
</protein>
<keyword evidence="3" id="KW-1185">Reference proteome</keyword>
<keyword evidence="1" id="KW-0472">Membrane</keyword>